<accession>X1UQH3</accession>
<comment type="caution">
    <text evidence="1">The sequence shown here is derived from an EMBL/GenBank/DDBJ whole genome shotgun (WGS) entry which is preliminary data.</text>
</comment>
<dbReference type="EMBL" id="BARW01026474">
    <property type="protein sequence ID" value="GAJ05857.1"/>
    <property type="molecule type" value="Genomic_DNA"/>
</dbReference>
<protein>
    <submittedName>
        <fullName evidence="1">Uncharacterized protein</fullName>
    </submittedName>
</protein>
<dbReference type="AlphaFoldDB" id="X1UQH3"/>
<reference evidence="1" key="1">
    <citation type="journal article" date="2014" name="Front. Microbiol.">
        <title>High frequency of phylogenetically diverse reductive dehalogenase-homologous genes in deep subseafloor sedimentary metagenomes.</title>
        <authorList>
            <person name="Kawai M."/>
            <person name="Futagami T."/>
            <person name="Toyoda A."/>
            <person name="Takaki Y."/>
            <person name="Nishi S."/>
            <person name="Hori S."/>
            <person name="Arai W."/>
            <person name="Tsubouchi T."/>
            <person name="Morono Y."/>
            <person name="Uchiyama I."/>
            <person name="Ito T."/>
            <person name="Fujiyama A."/>
            <person name="Inagaki F."/>
            <person name="Takami H."/>
        </authorList>
    </citation>
    <scope>NUCLEOTIDE SEQUENCE</scope>
    <source>
        <strain evidence="1">Expedition CK06-06</strain>
    </source>
</reference>
<name>X1UQH3_9ZZZZ</name>
<organism evidence="1">
    <name type="scientific">marine sediment metagenome</name>
    <dbReference type="NCBI Taxonomy" id="412755"/>
    <lineage>
        <taxon>unclassified sequences</taxon>
        <taxon>metagenomes</taxon>
        <taxon>ecological metagenomes</taxon>
    </lineage>
</organism>
<sequence length="106" mass="12587">FYYVNNSLDYSNIKAHAIVRALQNITQQYKVTILIDGFLSKKEERIISRVLHKSEIRFRKIRGLKMNDCFMRLADALAGFLRDHIEEQDYTEEIYGRLIRTGFLIE</sequence>
<evidence type="ECO:0000313" key="1">
    <source>
        <dbReference type="EMBL" id="GAJ05857.1"/>
    </source>
</evidence>
<feature type="non-terminal residue" evidence="1">
    <location>
        <position position="1"/>
    </location>
</feature>
<gene>
    <name evidence="1" type="ORF">S12H4_43174</name>
</gene>
<proteinExistence type="predicted"/>